<dbReference type="EMBL" id="QXFT01007147">
    <property type="protein sequence ID" value="KAE9267020.1"/>
    <property type="molecule type" value="Genomic_DNA"/>
</dbReference>
<reference evidence="1 3" key="1">
    <citation type="submission" date="2018-09" db="EMBL/GenBank/DDBJ databases">
        <title>Genomic investigation of the strawberry pathogen Phytophthora fragariae indicates pathogenicity is determined by transcriptional variation in three key races.</title>
        <authorList>
            <person name="Adams T.M."/>
            <person name="Armitage A.D."/>
            <person name="Sobczyk M.K."/>
            <person name="Bates H.J."/>
            <person name="Dunwell J.M."/>
            <person name="Nellist C.F."/>
            <person name="Harrison R.J."/>
        </authorList>
    </citation>
    <scope>NUCLEOTIDE SEQUENCE [LARGE SCALE GENOMIC DNA]</scope>
    <source>
        <strain evidence="1 3">SCRP249</strain>
        <strain evidence="2 4">SCRP333</strain>
    </source>
</reference>
<evidence type="ECO:0000313" key="3">
    <source>
        <dbReference type="Proteomes" id="UP000429607"/>
    </source>
</evidence>
<dbReference type="Proteomes" id="UP000434957">
    <property type="component" value="Unassembled WGS sequence"/>
</dbReference>
<evidence type="ECO:0000313" key="2">
    <source>
        <dbReference type="EMBL" id="KAE9267020.1"/>
    </source>
</evidence>
<dbReference type="AlphaFoldDB" id="A0A6A3GS39"/>
<accession>A0A6A3GS39</accession>
<evidence type="ECO:0000313" key="1">
    <source>
        <dbReference type="EMBL" id="KAE8959068.1"/>
    </source>
</evidence>
<sequence>MDLKVRCWSLKKSASRAVLLAHLVVVGPCFGLCCAAGSFDTGLFFGCDPPPRMYLARWLRQVYTCS</sequence>
<evidence type="ECO:0000313" key="4">
    <source>
        <dbReference type="Proteomes" id="UP000434957"/>
    </source>
</evidence>
<organism evidence="1 3">
    <name type="scientific">Phytophthora rubi</name>
    <dbReference type="NCBI Taxonomy" id="129364"/>
    <lineage>
        <taxon>Eukaryota</taxon>
        <taxon>Sar</taxon>
        <taxon>Stramenopiles</taxon>
        <taxon>Oomycota</taxon>
        <taxon>Peronosporomycetes</taxon>
        <taxon>Peronosporales</taxon>
        <taxon>Peronosporaceae</taxon>
        <taxon>Phytophthora</taxon>
    </lineage>
</organism>
<gene>
    <name evidence="1" type="ORF">PR001_g30850</name>
    <name evidence="2" type="ORF">PR003_g31925</name>
</gene>
<dbReference type="Proteomes" id="UP000429607">
    <property type="component" value="Unassembled WGS sequence"/>
</dbReference>
<dbReference type="EMBL" id="QXFV01007328">
    <property type="protein sequence ID" value="KAE8959068.1"/>
    <property type="molecule type" value="Genomic_DNA"/>
</dbReference>
<comment type="caution">
    <text evidence="1">The sequence shown here is derived from an EMBL/GenBank/DDBJ whole genome shotgun (WGS) entry which is preliminary data.</text>
</comment>
<name>A0A6A3GS39_9STRA</name>
<protein>
    <submittedName>
        <fullName evidence="1">Uncharacterized protein</fullName>
    </submittedName>
</protein>
<keyword evidence="4" id="KW-1185">Reference proteome</keyword>
<proteinExistence type="predicted"/>